<accession>A0ABN6D060</accession>
<dbReference type="InterPro" id="IPR036182">
    <property type="entry name" value="PCuAC_sf"/>
</dbReference>
<feature type="signal peptide" evidence="1">
    <location>
        <begin position="1"/>
        <end position="21"/>
    </location>
</feature>
<evidence type="ECO:0000313" key="2">
    <source>
        <dbReference type="EMBL" id="BCO25415.1"/>
    </source>
</evidence>
<dbReference type="RefSeq" id="WP_223907021.1">
    <property type="nucleotide sequence ID" value="NZ_AP024238.1"/>
</dbReference>
<dbReference type="PANTHER" id="PTHR36302">
    <property type="entry name" value="BLR7088 PROTEIN"/>
    <property type="match status" value="1"/>
</dbReference>
<sequence length="172" mass="17664">MKFKSLITAVALATSTLCALAQSEAVEVQNAWARATVKGQMATGAFMTLTAKSGSKLVGAASPVAGVAQVHEMKMDGGVMKMAEVKGGLELPAGKAVELKPGGFHVMLMDLKAPLMKDGTVPLTLTFKDGKGVESKQELSLPVLMSAPGGMGKPAMDHSMHNMSGGQPAAKP</sequence>
<dbReference type="Proteomes" id="UP000824366">
    <property type="component" value="Chromosome"/>
</dbReference>
<evidence type="ECO:0008006" key="4">
    <source>
        <dbReference type="Google" id="ProtNLM"/>
    </source>
</evidence>
<name>A0ABN6D060_9BURK</name>
<dbReference type="PANTHER" id="PTHR36302:SF1">
    <property type="entry name" value="COPPER CHAPERONE PCU(A)C"/>
    <property type="match status" value="1"/>
</dbReference>
<gene>
    <name evidence="2" type="ORF">MIZ03_0275</name>
</gene>
<organism evidence="2 3">
    <name type="scientific">Rhodoferax lithotrophicus</name>
    <dbReference type="NCBI Taxonomy" id="2798804"/>
    <lineage>
        <taxon>Bacteria</taxon>
        <taxon>Pseudomonadati</taxon>
        <taxon>Pseudomonadota</taxon>
        <taxon>Betaproteobacteria</taxon>
        <taxon>Burkholderiales</taxon>
        <taxon>Comamonadaceae</taxon>
        <taxon>Rhodoferax</taxon>
    </lineage>
</organism>
<protein>
    <recommendedName>
        <fullName evidence="4">Copper chaperone PCu(A)C</fullName>
    </recommendedName>
</protein>
<reference evidence="2 3" key="1">
    <citation type="journal article" date="2021" name="Microbiol. Spectr.">
        <title>A Single Bacterium Capable of Oxidation and Reduction of Iron at Circumneutral pH.</title>
        <authorList>
            <person name="Kato S."/>
            <person name="Ohkuma M."/>
        </authorList>
    </citation>
    <scope>NUCLEOTIDE SEQUENCE [LARGE SCALE GENOMIC DNA]</scope>
    <source>
        <strain evidence="2 3">MIZ03</strain>
    </source>
</reference>
<keyword evidence="1" id="KW-0732">Signal</keyword>
<evidence type="ECO:0000256" key="1">
    <source>
        <dbReference type="SAM" id="SignalP"/>
    </source>
</evidence>
<dbReference type="InterPro" id="IPR058248">
    <property type="entry name" value="Lxx211020-like"/>
</dbReference>
<proteinExistence type="predicted"/>
<keyword evidence="3" id="KW-1185">Reference proteome</keyword>
<dbReference type="SUPFAM" id="SSF110087">
    <property type="entry name" value="DR1885-like metal-binding protein"/>
    <property type="match status" value="1"/>
</dbReference>
<feature type="chain" id="PRO_5045705013" description="Copper chaperone PCu(A)C" evidence="1">
    <location>
        <begin position="22"/>
        <end position="172"/>
    </location>
</feature>
<evidence type="ECO:0000313" key="3">
    <source>
        <dbReference type="Proteomes" id="UP000824366"/>
    </source>
</evidence>
<dbReference type="Pfam" id="PF04314">
    <property type="entry name" value="PCuAC"/>
    <property type="match status" value="1"/>
</dbReference>
<dbReference type="InterPro" id="IPR007410">
    <property type="entry name" value="LpqE-like"/>
</dbReference>
<dbReference type="Gene3D" id="2.60.40.1890">
    <property type="entry name" value="PCu(A)C copper chaperone"/>
    <property type="match status" value="1"/>
</dbReference>
<dbReference type="EMBL" id="AP024238">
    <property type="protein sequence ID" value="BCO25415.1"/>
    <property type="molecule type" value="Genomic_DNA"/>
</dbReference>